<gene>
    <name evidence="3" type="ORF">EHV23_06510</name>
</gene>
<keyword evidence="2" id="KW-1133">Transmembrane helix</keyword>
<keyword evidence="2" id="KW-0472">Membrane</keyword>
<reference evidence="3 4" key="1">
    <citation type="submission" date="2018-11" db="EMBL/GenBank/DDBJ databases">
        <title>Genome sequencing of Lautropia sp. KCOM 2505 (= ChDC F240).</title>
        <authorList>
            <person name="Kook J.-K."/>
            <person name="Park S.-N."/>
            <person name="Lim Y.K."/>
        </authorList>
    </citation>
    <scope>NUCLEOTIDE SEQUENCE [LARGE SCALE GENOMIC DNA]</scope>
    <source>
        <strain evidence="3 4">KCOM 2505</strain>
    </source>
</reference>
<feature type="compositionally biased region" description="Basic and acidic residues" evidence="1">
    <location>
        <begin position="342"/>
        <end position="351"/>
    </location>
</feature>
<protein>
    <submittedName>
        <fullName evidence="3">Uncharacterized protein</fullName>
    </submittedName>
</protein>
<sequence>MAVQPFVYSTERPDMNASRMCKPGTLQDGQALAETLVIASFVLVPFIIAVPMLAKYQSIRQATEASARTAAFECTVRIEDCHQDAATGEVADQIRRRHFSQAHISIRSDEAPEDGQLATESNRFWVDRKGKSLLDSYGDVALNITQERFNAIANPGNRLVNNLVTAADTLAGPSRFGLELKRGLFTAQVQSRVPLDSWWADAVPGRADEPLVFSSSLAVVADSWNASSSKGDEVRSVASRVAKGRRLMPWDAMVRLARLGKTDGVGDAVRNASAEQMGRLNRLDLDTGFELIHAPITASIHTLGRGDAHANPGRRFDYHQIDVDVVPRDRLEGQQRPASRPATRDGRTANP</sequence>
<dbReference type="OrthoDB" id="8779905at2"/>
<proteinExistence type="predicted"/>
<comment type="caution">
    <text evidence="3">The sequence shown here is derived from an EMBL/GenBank/DDBJ whole genome shotgun (WGS) entry which is preliminary data.</text>
</comment>
<dbReference type="RefSeq" id="WP_125095213.1">
    <property type="nucleotide sequence ID" value="NZ_RRUE01000001.1"/>
</dbReference>
<keyword evidence="4" id="KW-1185">Reference proteome</keyword>
<feature type="region of interest" description="Disordered" evidence="1">
    <location>
        <begin position="327"/>
        <end position="351"/>
    </location>
</feature>
<name>A0A426FSV8_9BURK</name>
<keyword evidence="2" id="KW-0812">Transmembrane</keyword>
<accession>A0A426FSV8</accession>
<evidence type="ECO:0000313" key="4">
    <source>
        <dbReference type="Proteomes" id="UP000270261"/>
    </source>
</evidence>
<evidence type="ECO:0000256" key="2">
    <source>
        <dbReference type="SAM" id="Phobius"/>
    </source>
</evidence>
<dbReference type="AlphaFoldDB" id="A0A426FSV8"/>
<dbReference type="EMBL" id="RRUE01000001">
    <property type="protein sequence ID" value="RRN45786.1"/>
    <property type="molecule type" value="Genomic_DNA"/>
</dbReference>
<organism evidence="3 4">
    <name type="scientific">Lautropia dentalis</name>
    <dbReference type="NCBI Taxonomy" id="2490857"/>
    <lineage>
        <taxon>Bacteria</taxon>
        <taxon>Pseudomonadati</taxon>
        <taxon>Pseudomonadota</taxon>
        <taxon>Betaproteobacteria</taxon>
        <taxon>Burkholderiales</taxon>
        <taxon>Burkholderiaceae</taxon>
        <taxon>Lautropia</taxon>
    </lineage>
</organism>
<feature type="transmembrane region" description="Helical" evidence="2">
    <location>
        <begin position="36"/>
        <end position="54"/>
    </location>
</feature>
<evidence type="ECO:0000256" key="1">
    <source>
        <dbReference type="SAM" id="MobiDB-lite"/>
    </source>
</evidence>
<dbReference type="Proteomes" id="UP000270261">
    <property type="component" value="Unassembled WGS sequence"/>
</dbReference>
<evidence type="ECO:0000313" key="3">
    <source>
        <dbReference type="EMBL" id="RRN45786.1"/>
    </source>
</evidence>